<reference evidence="2" key="1">
    <citation type="submission" date="2021-06" db="EMBL/GenBank/DDBJ databases">
        <authorList>
            <person name="Kallberg Y."/>
            <person name="Tangrot J."/>
            <person name="Rosling A."/>
        </authorList>
    </citation>
    <scope>NUCLEOTIDE SEQUENCE</scope>
    <source>
        <strain evidence="2">UK204</strain>
    </source>
</reference>
<evidence type="ECO:0000313" key="2">
    <source>
        <dbReference type="EMBL" id="CAG8759792.1"/>
    </source>
</evidence>
<feature type="region of interest" description="Disordered" evidence="1">
    <location>
        <begin position="154"/>
        <end position="222"/>
    </location>
</feature>
<organism evidence="2 3">
    <name type="scientific">Funneliformis caledonium</name>
    <dbReference type="NCBI Taxonomy" id="1117310"/>
    <lineage>
        <taxon>Eukaryota</taxon>
        <taxon>Fungi</taxon>
        <taxon>Fungi incertae sedis</taxon>
        <taxon>Mucoromycota</taxon>
        <taxon>Glomeromycotina</taxon>
        <taxon>Glomeromycetes</taxon>
        <taxon>Glomerales</taxon>
        <taxon>Glomeraceae</taxon>
        <taxon>Funneliformis</taxon>
    </lineage>
</organism>
<feature type="compositionally biased region" description="Polar residues" evidence="1">
    <location>
        <begin position="193"/>
        <end position="216"/>
    </location>
</feature>
<dbReference type="EMBL" id="CAJVPQ010022037">
    <property type="protein sequence ID" value="CAG8759792.1"/>
    <property type="molecule type" value="Genomic_DNA"/>
</dbReference>
<dbReference type="Proteomes" id="UP000789570">
    <property type="component" value="Unassembled WGS sequence"/>
</dbReference>
<comment type="caution">
    <text evidence="2">The sequence shown here is derived from an EMBL/GenBank/DDBJ whole genome shotgun (WGS) entry which is preliminary data.</text>
</comment>
<feature type="non-terminal residue" evidence="2">
    <location>
        <position position="1"/>
    </location>
</feature>
<gene>
    <name evidence="2" type="ORF">FCALED_LOCUS16856</name>
</gene>
<feature type="compositionally biased region" description="Gly residues" evidence="1">
    <location>
        <begin position="158"/>
        <end position="170"/>
    </location>
</feature>
<accession>A0A9N9J0X9</accession>
<protein>
    <submittedName>
        <fullName evidence="2">11712_t:CDS:1</fullName>
    </submittedName>
</protein>
<proteinExistence type="predicted"/>
<dbReference type="AlphaFoldDB" id="A0A9N9J0X9"/>
<dbReference type="OrthoDB" id="2439705at2759"/>
<sequence length="222" mass="24241">SHNLSEDCQTLASGLNKVESLNGKTIHDELTKCTNKGEFDSKKATLLMKADEAINGLRPRTGYSSSMFGISEEIKELTAEIRKIEAGMEEKKKKALDPNLSPQEKLAILEEIEEDGKLLQAKYEERNRLTNRFKHIDPSKHVSKLIERMRQAIERSNKGGGSGNGGGSGGNRRNPNSDPNNPFGNLPDGDGNSPGSIPNNTPYSRNPSQSGDNQQLILVALA</sequence>
<name>A0A9N9J0X9_9GLOM</name>
<feature type="non-terminal residue" evidence="2">
    <location>
        <position position="222"/>
    </location>
</feature>
<evidence type="ECO:0000313" key="3">
    <source>
        <dbReference type="Proteomes" id="UP000789570"/>
    </source>
</evidence>
<keyword evidence="3" id="KW-1185">Reference proteome</keyword>
<feature type="compositionally biased region" description="Low complexity" evidence="1">
    <location>
        <begin position="171"/>
        <end position="182"/>
    </location>
</feature>
<evidence type="ECO:0000256" key="1">
    <source>
        <dbReference type="SAM" id="MobiDB-lite"/>
    </source>
</evidence>